<evidence type="ECO:0000313" key="8">
    <source>
        <dbReference type="EMBL" id="BAJ75219.1"/>
    </source>
</evidence>
<dbReference type="Proteomes" id="UP000008975">
    <property type="component" value="Chromosome"/>
</dbReference>
<dbReference type="OrthoDB" id="3733304at2"/>
<accession>E8NFE6</accession>
<feature type="transmembrane region" description="Helical" evidence="7">
    <location>
        <begin position="115"/>
        <end position="136"/>
    </location>
</feature>
<evidence type="ECO:0000256" key="6">
    <source>
        <dbReference type="ARBA" id="ARBA00023136"/>
    </source>
</evidence>
<keyword evidence="6 7" id="KW-0472">Membrane</keyword>
<keyword evidence="3" id="KW-1003">Cell membrane</keyword>
<feature type="transmembrane region" description="Helical" evidence="7">
    <location>
        <begin position="383"/>
        <end position="403"/>
    </location>
</feature>
<comment type="similarity">
    <text evidence="2">Belongs to the polysaccharide synthase family.</text>
</comment>
<reference evidence="8 9" key="1">
    <citation type="journal article" date="2011" name="J. Bacteriol.">
        <title>Genome sequence of Microbacterium testaceum StLB037, an N-acylhomoserine lactone-degrading bacterium isolated from potato leaves.</title>
        <authorList>
            <person name="Morohoshi T."/>
            <person name="Wang W.-Z."/>
            <person name="Someya N."/>
            <person name="Ikeda T."/>
        </authorList>
    </citation>
    <scope>NUCLEOTIDE SEQUENCE [LARGE SCALE GENOMIC DNA]</scope>
    <source>
        <strain evidence="8 9">StLB037</strain>
    </source>
</reference>
<dbReference type="InterPro" id="IPR050833">
    <property type="entry name" value="Poly_Biosynth_Transport"/>
</dbReference>
<feature type="transmembrane region" description="Helical" evidence="7">
    <location>
        <begin position="351"/>
        <end position="377"/>
    </location>
</feature>
<protein>
    <submittedName>
        <fullName evidence="8">Membrane protein</fullName>
    </submittedName>
</protein>
<dbReference type="KEGG" id="mts:MTES_2255"/>
<dbReference type="GO" id="GO:0005886">
    <property type="term" value="C:plasma membrane"/>
    <property type="evidence" value="ECO:0007669"/>
    <property type="project" value="UniProtKB-SubCell"/>
</dbReference>
<dbReference type="EMBL" id="AP012052">
    <property type="protein sequence ID" value="BAJ75219.1"/>
    <property type="molecule type" value="Genomic_DNA"/>
</dbReference>
<dbReference type="STRING" id="979556.MTES_2255"/>
<proteinExistence type="inferred from homology"/>
<feature type="transmembrane region" description="Helical" evidence="7">
    <location>
        <begin position="148"/>
        <end position="164"/>
    </location>
</feature>
<feature type="transmembrane region" description="Helical" evidence="7">
    <location>
        <begin position="38"/>
        <end position="64"/>
    </location>
</feature>
<feature type="transmembrane region" description="Helical" evidence="7">
    <location>
        <begin position="85"/>
        <end position="109"/>
    </location>
</feature>
<gene>
    <name evidence="8" type="ordered locus">MTES_2255</name>
</gene>
<dbReference type="PANTHER" id="PTHR30250">
    <property type="entry name" value="PST FAMILY PREDICTED COLANIC ACID TRANSPORTER"/>
    <property type="match status" value="1"/>
</dbReference>
<feature type="transmembrane region" description="Helical" evidence="7">
    <location>
        <begin position="320"/>
        <end position="339"/>
    </location>
</feature>
<dbReference type="PANTHER" id="PTHR30250:SF10">
    <property type="entry name" value="LIPOPOLYSACCHARIDE BIOSYNTHESIS PROTEIN WZXC"/>
    <property type="match status" value="1"/>
</dbReference>
<dbReference type="AlphaFoldDB" id="E8NFE6"/>
<keyword evidence="5 7" id="KW-1133">Transmembrane helix</keyword>
<keyword evidence="4 7" id="KW-0812">Transmembrane</keyword>
<organism evidence="8 9">
    <name type="scientific">Microbacterium testaceum (strain StLB037)</name>
    <dbReference type="NCBI Taxonomy" id="979556"/>
    <lineage>
        <taxon>Bacteria</taxon>
        <taxon>Bacillati</taxon>
        <taxon>Actinomycetota</taxon>
        <taxon>Actinomycetes</taxon>
        <taxon>Micrococcales</taxon>
        <taxon>Microbacteriaceae</taxon>
        <taxon>Microbacterium</taxon>
    </lineage>
</organism>
<evidence type="ECO:0000256" key="1">
    <source>
        <dbReference type="ARBA" id="ARBA00004651"/>
    </source>
</evidence>
<dbReference type="eggNOG" id="COG2244">
    <property type="taxonomic scope" value="Bacteria"/>
</dbReference>
<evidence type="ECO:0000256" key="2">
    <source>
        <dbReference type="ARBA" id="ARBA00007430"/>
    </source>
</evidence>
<reference key="2">
    <citation type="submission" date="2011-02" db="EMBL/GenBank/DDBJ databases">
        <title>Genome sequence of Microbacterium testaceum StLB037.</title>
        <authorList>
            <person name="Morohoshi T."/>
            <person name="Wang W.Z."/>
            <person name="Someya N."/>
            <person name="Ikeda T."/>
        </authorList>
    </citation>
    <scope>NUCLEOTIDE SEQUENCE</scope>
    <source>
        <strain>StLB037</strain>
    </source>
</reference>
<sequence length="416" mass="41788">MKAPHLVKSGSGYFLSVAISALVGVVSVPVVIQVAGAAAWSALAVAQAAGAIAATVVAFGWPVIGPAAVAAAPDSERGRIFLISLISRAVILVPAAAVAIAVILVSVGWSPTTAAALVAGLTPVVGGLTASWFFVGESRPSKLNSLDVLPRAGGTVIGIALILATSNILLFVIGQLAGQLGALALSWMSIRRRYPRGERVVVRDITGTVAAGGAGFWNAILTSLYQNSPLVVVTNFAGSGVETYAMADRLFRIAALALAPVTQVAQGYVPAAKSHDELLSRIRRTIGVGAGLGVATLIGFGLLAPVLGTLLSHGAIEVPYGISFSLGGAMGMALMSSLVGRACLVPLKKTATLALAATVASIVGLSGMVAGGIAFGVGGVASAYLLAEVIAFTITIWPAIGALRGVGKRSRIEGNS</sequence>
<evidence type="ECO:0000256" key="3">
    <source>
        <dbReference type="ARBA" id="ARBA00022475"/>
    </source>
</evidence>
<comment type="subcellular location">
    <subcellularLocation>
        <location evidence="1">Cell membrane</location>
        <topology evidence="1">Multi-pass membrane protein</topology>
    </subcellularLocation>
</comment>
<evidence type="ECO:0000313" key="9">
    <source>
        <dbReference type="Proteomes" id="UP000008975"/>
    </source>
</evidence>
<feature type="transmembrane region" description="Helical" evidence="7">
    <location>
        <begin position="286"/>
        <end position="308"/>
    </location>
</feature>
<evidence type="ECO:0000256" key="7">
    <source>
        <dbReference type="SAM" id="Phobius"/>
    </source>
</evidence>
<evidence type="ECO:0000256" key="4">
    <source>
        <dbReference type="ARBA" id="ARBA00022692"/>
    </source>
</evidence>
<evidence type="ECO:0000256" key="5">
    <source>
        <dbReference type="ARBA" id="ARBA00022989"/>
    </source>
</evidence>
<dbReference type="HOGENOM" id="CLU_052941_0_0_11"/>
<dbReference type="RefSeq" id="WP_013585344.1">
    <property type="nucleotide sequence ID" value="NC_015125.1"/>
</dbReference>
<feature type="transmembrane region" description="Helical" evidence="7">
    <location>
        <begin position="12"/>
        <end position="32"/>
    </location>
</feature>
<name>E8NFE6_MICTS</name>